<evidence type="ECO:0000256" key="1">
    <source>
        <dbReference type="ARBA" id="ARBA00008270"/>
    </source>
</evidence>
<comment type="caution">
    <text evidence="3">The sequence shown here is derived from an EMBL/GenBank/DDBJ whole genome shotgun (WGS) entry which is preliminary data.</text>
</comment>
<dbReference type="Proteomes" id="UP000637628">
    <property type="component" value="Unassembled WGS sequence"/>
</dbReference>
<comment type="similarity">
    <text evidence="1">Belongs to the PhzF family.</text>
</comment>
<accession>A0ABQ3YY90</accession>
<dbReference type="PANTHER" id="PTHR13774:SF39">
    <property type="entry name" value="BIOSYNTHESIS PROTEIN, PUTATIVE-RELATED"/>
    <property type="match status" value="1"/>
</dbReference>
<dbReference type="PANTHER" id="PTHR13774">
    <property type="entry name" value="PHENAZINE BIOSYNTHESIS PROTEIN"/>
    <property type="match status" value="1"/>
</dbReference>
<keyword evidence="2" id="KW-0413">Isomerase</keyword>
<evidence type="ECO:0000313" key="4">
    <source>
        <dbReference type="Proteomes" id="UP000637628"/>
    </source>
</evidence>
<sequence>MLDDVVLSDAERRAIPGLADTSHAAFVTADGAVRFFTSEGELPACGHGTVAALAWLAQRTGRADHVLRVSGRAFEGSAVRLGDGSFEVAFDPGPVTLRTPVPAEISEVAAAAGVDAASGCVATLGRPRLLLAVPDRASLAALAPDMDRLRAATEAFGLLGCYVHTPPDDGGRCAARMFAPAIGVPEDIANANSTACLATHLARPIAVDMGDSLGRPATIAARPGFVGGFATVPGRGVSAAEGS</sequence>
<keyword evidence="4" id="KW-1185">Reference proteome</keyword>
<dbReference type="PIRSF" id="PIRSF016184">
    <property type="entry name" value="PhzC_PhzF"/>
    <property type="match status" value="1"/>
</dbReference>
<dbReference type="Gene3D" id="3.10.310.10">
    <property type="entry name" value="Diaminopimelate Epimerase, Chain A, domain 1"/>
    <property type="match status" value="2"/>
</dbReference>
<gene>
    <name evidence="3" type="ORF">Adu01nite_36140</name>
</gene>
<protein>
    <recommendedName>
        <fullName evidence="5">PhzF family phenazine biosynthesis protein</fullName>
    </recommendedName>
</protein>
<evidence type="ECO:0008006" key="5">
    <source>
        <dbReference type="Google" id="ProtNLM"/>
    </source>
</evidence>
<organism evidence="3 4">
    <name type="scientific">Paractinoplanes durhamensis</name>
    <dbReference type="NCBI Taxonomy" id="113563"/>
    <lineage>
        <taxon>Bacteria</taxon>
        <taxon>Bacillati</taxon>
        <taxon>Actinomycetota</taxon>
        <taxon>Actinomycetes</taxon>
        <taxon>Micromonosporales</taxon>
        <taxon>Micromonosporaceae</taxon>
        <taxon>Paractinoplanes</taxon>
    </lineage>
</organism>
<dbReference type="Pfam" id="PF02567">
    <property type="entry name" value="PhzC-PhzF"/>
    <property type="match status" value="1"/>
</dbReference>
<dbReference type="EMBL" id="BOML01000031">
    <property type="protein sequence ID" value="GIE02264.1"/>
    <property type="molecule type" value="Genomic_DNA"/>
</dbReference>
<name>A0ABQ3YY90_9ACTN</name>
<dbReference type="SUPFAM" id="SSF54506">
    <property type="entry name" value="Diaminopimelate epimerase-like"/>
    <property type="match status" value="1"/>
</dbReference>
<evidence type="ECO:0000313" key="3">
    <source>
        <dbReference type="EMBL" id="GIE02264.1"/>
    </source>
</evidence>
<proteinExistence type="inferred from homology"/>
<evidence type="ECO:0000256" key="2">
    <source>
        <dbReference type="ARBA" id="ARBA00023235"/>
    </source>
</evidence>
<reference evidence="3 4" key="1">
    <citation type="submission" date="2021-01" db="EMBL/GenBank/DDBJ databases">
        <title>Whole genome shotgun sequence of Actinoplanes durhamensis NBRC 14914.</title>
        <authorList>
            <person name="Komaki H."/>
            <person name="Tamura T."/>
        </authorList>
    </citation>
    <scope>NUCLEOTIDE SEQUENCE [LARGE SCALE GENOMIC DNA]</scope>
    <source>
        <strain evidence="3 4">NBRC 14914</strain>
    </source>
</reference>
<dbReference type="InterPro" id="IPR003719">
    <property type="entry name" value="Phenazine_PhzF-like"/>
</dbReference>